<dbReference type="Proteomes" id="UP000009168">
    <property type="component" value="Unassembled WGS sequence"/>
</dbReference>
<protein>
    <submittedName>
        <fullName evidence="4">DENN (AEX-3) domain protein</fullName>
    </submittedName>
</protein>
<feature type="compositionally biased region" description="Polar residues" evidence="2">
    <location>
        <begin position="894"/>
        <end position="916"/>
    </location>
</feature>
<dbReference type="Pfam" id="PF02141">
    <property type="entry name" value="DENN"/>
    <property type="match status" value="1"/>
</dbReference>
<dbReference type="GeneID" id="7841529"/>
<dbReference type="PANTHER" id="PTHR15288:SF0">
    <property type="entry name" value="UDENN DOMAIN-CONTAINING PROTEIN"/>
    <property type="match status" value="1"/>
</dbReference>
<name>I7M8E4_TETTS</name>
<feature type="coiled-coil region" evidence="1">
    <location>
        <begin position="17"/>
        <end position="93"/>
    </location>
</feature>
<evidence type="ECO:0000259" key="3">
    <source>
        <dbReference type="SMART" id="SM00799"/>
    </source>
</evidence>
<gene>
    <name evidence="4" type="ORF">TTHERM_00283120</name>
</gene>
<dbReference type="AlphaFoldDB" id="I7M8E4"/>
<sequence>MINLGQLQSKDFYGLKNREKDDIIEQLIERVEYLQNQKDAYKNLSDNLQFNYQRMKDLYNFEQDKCHQLKEDNKNLRNEIYHLKYKLDSLADEDVEIPVQQVIDTPLSKANQANNQFNLTFTRNAMSNTNNNQLNQISTLNDLNNQQKNKLIRQQSHLSQNSNSAAMNQSIEQKKIIDTNQQEESEAIQFPQSFQKINFQDEESRQQADINKRYNVKIGDLLFQDFLLIGPSLDELNGKCPIGEGGINKLLMLNNSESQRNSQGLVGQNAKSLNDGEDAYFSQEILFDLLKNKLDESQQEVISKHPFPFKVKCRKIKLKKQENFPQEIQKIFTENKVQDIKQFVFTMEGEHRMAKDAYKEQFNKLVELCNPCKKQYCIYFEWEDFIFTEKDKNTLFKCQFAFCFVTYYPFFSFFREVVCHIISKIQKKRIPLIRVFLDNKQDINQIIEQLSKTYSKNLLDLQLVMPQMLQTIQFSAQEEEDEIESNSTLQAQEDLVDQRNSFSQFKPNVQSENSSRVSYMVPNYQQLRLLETSQNSGSNWIFQMFTFDDFWMILTLVMLEQNIAFFSSSIQLVAGALQTFASIYKPFTQCNLPILHIFENNLTYLESPFPFLSGINQNQNYIKQNKIICEDSRSVTFIDLDNRKIHLSEDAIKLFEEQNCYMNYTKYIYELRKAYGILQIQPYRQMVASNFTEFFSHSFKLYNHMVFQSPPIPQNLIQKYKSQQQLSSMIQKNPAMLSEGKNLNLQTKSYNNIPFGNTNSKTELYNNTDMFNEKGIINYAIDKRNLSRYQNDQSEEAKSIYIQQKNSYYAMLKDLKTKALEEFYEYLEKTFQYYILDNLPKDQNLNTNFKDINIQEFHDRILKKCEEKNFTKLFLKTQTFSYYSQQYYENENQKPTTSSTKATYSQPSTANPLNKF</sequence>
<dbReference type="SMART" id="SM00799">
    <property type="entry name" value="DENN"/>
    <property type="match status" value="1"/>
</dbReference>
<keyword evidence="1" id="KW-0175">Coiled coil</keyword>
<dbReference type="KEGG" id="tet:TTHERM_00283120"/>
<evidence type="ECO:0000313" key="5">
    <source>
        <dbReference type="Proteomes" id="UP000009168"/>
    </source>
</evidence>
<evidence type="ECO:0000256" key="2">
    <source>
        <dbReference type="SAM" id="MobiDB-lite"/>
    </source>
</evidence>
<dbReference type="OrthoDB" id="285972at2759"/>
<dbReference type="EMBL" id="GG662656">
    <property type="protein sequence ID" value="EAR97923.2"/>
    <property type="molecule type" value="Genomic_DNA"/>
</dbReference>
<proteinExistence type="predicted"/>
<dbReference type="PANTHER" id="PTHR15288">
    <property type="entry name" value="DENN DOMAIN-CONTAINING PROTEIN 2"/>
    <property type="match status" value="1"/>
</dbReference>
<dbReference type="RefSeq" id="XP_001018168.2">
    <property type="nucleotide sequence ID" value="XM_001018168.2"/>
</dbReference>
<accession>I7M8E4</accession>
<evidence type="ECO:0000313" key="4">
    <source>
        <dbReference type="EMBL" id="EAR97923.2"/>
    </source>
</evidence>
<dbReference type="InterPro" id="IPR051942">
    <property type="entry name" value="DENN_domain_containing_2"/>
</dbReference>
<keyword evidence="5" id="KW-1185">Reference proteome</keyword>
<dbReference type="Gene3D" id="3.40.50.11500">
    <property type="match status" value="1"/>
</dbReference>
<dbReference type="InterPro" id="IPR001194">
    <property type="entry name" value="cDENN_dom"/>
</dbReference>
<feature type="domain" description="cDENN" evidence="3">
    <location>
        <begin position="397"/>
        <end position="643"/>
    </location>
</feature>
<reference evidence="5" key="1">
    <citation type="journal article" date="2006" name="PLoS Biol.">
        <title>Macronuclear genome sequence of the ciliate Tetrahymena thermophila, a model eukaryote.</title>
        <authorList>
            <person name="Eisen J.A."/>
            <person name="Coyne R.S."/>
            <person name="Wu M."/>
            <person name="Wu D."/>
            <person name="Thiagarajan M."/>
            <person name="Wortman J.R."/>
            <person name="Badger J.H."/>
            <person name="Ren Q."/>
            <person name="Amedeo P."/>
            <person name="Jones K.M."/>
            <person name="Tallon L.J."/>
            <person name="Delcher A.L."/>
            <person name="Salzberg S.L."/>
            <person name="Silva J.C."/>
            <person name="Haas B.J."/>
            <person name="Majoros W.H."/>
            <person name="Farzad M."/>
            <person name="Carlton J.M."/>
            <person name="Smith R.K. Jr."/>
            <person name="Garg J."/>
            <person name="Pearlman R.E."/>
            <person name="Karrer K.M."/>
            <person name="Sun L."/>
            <person name="Manning G."/>
            <person name="Elde N.C."/>
            <person name="Turkewitz A.P."/>
            <person name="Asai D.J."/>
            <person name="Wilkes D.E."/>
            <person name="Wang Y."/>
            <person name="Cai H."/>
            <person name="Collins K."/>
            <person name="Stewart B.A."/>
            <person name="Lee S.R."/>
            <person name="Wilamowska K."/>
            <person name="Weinberg Z."/>
            <person name="Ruzzo W.L."/>
            <person name="Wloga D."/>
            <person name="Gaertig J."/>
            <person name="Frankel J."/>
            <person name="Tsao C.-C."/>
            <person name="Gorovsky M.A."/>
            <person name="Keeling P.J."/>
            <person name="Waller R.F."/>
            <person name="Patron N.J."/>
            <person name="Cherry J.M."/>
            <person name="Stover N.A."/>
            <person name="Krieger C.J."/>
            <person name="del Toro C."/>
            <person name="Ryder H.F."/>
            <person name="Williamson S.C."/>
            <person name="Barbeau R.A."/>
            <person name="Hamilton E.P."/>
            <person name="Orias E."/>
        </authorList>
    </citation>
    <scope>NUCLEOTIDE SEQUENCE [LARGE SCALE GENOMIC DNA]</scope>
    <source>
        <strain evidence="5">SB210</strain>
    </source>
</reference>
<organism evidence="4 5">
    <name type="scientific">Tetrahymena thermophila (strain SB210)</name>
    <dbReference type="NCBI Taxonomy" id="312017"/>
    <lineage>
        <taxon>Eukaryota</taxon>
        <taxon>Sar</taxon>
        <taxon>Alveolata</taxon>
        <taxon>Ciliophora</taxon>
        <taxon>Intramacronucleata</taxon>
        <taxon>Oligohymenophorea</taxon>
        <taxon>Hymenostomatida</taxon>
        <taxon>Tetrahymenina</taxon>
        <taxon>Tetrahymenidae</taxon>
        <taxon>Tetrahymena</taxon>
    </lineage>
</organism>
<dbReference type="InterPro" id="IPR043153">
    <property type="entry name" value="DENN_C"/>
</dbReference>
<dbReference type="InParanoid" id="I7M8E4"/>
<evidence type="ECO:0000256" key="1">
    <source>
        <dbReference type="SAM" id="Coils"/>
    </source>
</evidence>
<feature type="region of interest" description="Disordered" evidence="2">
    <location>
        <begin position="891"/>
        <end position="916"/>
    </location>
</feature>